<keyword evidence="8" id="KW-0326">Glycosidase</keyword>
<organism evidence="10 11">
    <name type="scientific">Neobacillus pocheonensis</name>
    <dbReference type="NCBI Taxonomy" id="363869"/>
    <lineage>
        <taxon>Bacteria</taxon>
        <taxon>Bacillati</taxon>
        <taxon>Bacillota</taxon>
        <taxon>Bacilli</taxon>
        <taxon>Bacillales</taxon>
        <taxon>Bacillaceae</taxon>
        <taxon>Neobacillus</taxon>
    </lineage>
</organism>
<dbReference type="SUPFAM" id="SSF51011">
    <property type="entry name" value="Glycosyl hydrolase domain"/>
    <property type="match status" value="1"/>
</dbReference>
<dbReference type="InterPro" id="IPR010720">
    <property type="entry name" value="Alpha-L-AF_C"/>
</dbReference>
<evidence type="ECO:0000256" key="7">
    <source>
        <dbReference type="ARBA" id="ARBA00023277"/>
    </source>
</evidence>
<evidence type="ECO:0000256" key="3">
    <source>
        <dbReference type="ARBA" id="ARBA00007186"/>
    </source>
</evidence>
<evidence type="ECO:0000313" key="11">
    <source>
        <dbReference type="Proteomes" id="UP001523262"/>
    </source>
</evidence>
<evidence type="ECO:0000256" key="5">
    <source>
        <dbReference type="ARBA" id="ARBA00012670"/>
    </source>
</evidence>
<comment type="pathway">
    <text evidence="2">Glycan metabolism.</text>
</comment>
<dbReference type="InterPro" id="IPR055235">
    <property type="entry name" value="ASD1_cat"/>
</dbReference>
<evidence type="ECO:0000256" key="8">
    <source>
        <dbReference type="ARBA" id="ARBA00023295"/>
    </source>
</evidence>
<dbReference type="Gene3D" id="3.20.20.80">
    <property type="entry name" value="Glycosidases"/>
    <property type="match status" value="1"/>
</dbReference>
<dbReference type="PANTHER" id="PTHR43576">
    <property type="entry name" value="ALPHA-L-ARABINOFURANOSIDASE C-RELATED"/>
    <property type="match status" value="1"/>
</dbReference>
<comment type="caution">
    <text evidence="10">The sequence shown here is derived from an EMBL/GenBank/DDBJ whole genome shotgun (WGS) entry which is preliminary data.</text>
</comment>
<name>A0ABT0W4M7_9BACI</name>
<comment type="catalytic activity">
    <reaction evidence="1">
        <text>Hydrolysis of terminal non-reducing alpha-L-arabinofuranoside residues in alpha-L-arabinosides.</text>
        <dbReference type="EC" id="3.2.1.55"/>
    </reaction>
</comment>
<sequence length="494" mass="56303">MNKVIINTDIKKGKINKNLYGHFAEHLGRCIYEGIWVGEDSTIPNTKGIRNDVLAALKQLKIPVLRWPGGCFADEYHWKDGVGPRENRKRMVNTHWGGVVENNHFGTHEFMLLCELLECDPYICGNVGSGTVQEMSEWVEYMTFEGESPMANWRRENGREEPWKLTYFGVGNENWGCGGNMRPEYYADLYRQYQTYVRNYGSNKVYKIAGGANSFDYNWTEVLMKNAHFYMDGLSLHYYTVPGDTWNEKGSATDFHEGEWFKTMKKALRMEELITKHGTIMDKFDPEKRVGLIIDEWGTWFDVEPGTNPGFLYQQNTIRDALVAGVNFNIFQNHCDRVQMANIAQTVNVLQAMILTEGEKMVVTPTYHVFDMFKVHQDAELLAVDSTLGVYEYNGETLQQVSVSASKNAEGKVHISLCNMDHQNEAALELALRGINVDDKNLYGAILTASSMNAHNTFEQPDEVKPVEFNKFAVTDKKLAVKLPPMSVVVLTIQ</sequence>
<dbReference type="InterPro" id="IPR013780">
    <property type="entry name" value="Glyco_hydro_b"/>
</dbReference>
<keyword evidence="11" id="KW-1185">Reference proteome</keyword>
<reference evidence="10 11" key="1">
    <citation type="submission" date="2022-06" db="EMBL/GenBank/DDBJ databases">
        <authorList>
            <person name="Jeon C.O."/>
        </authorList>
    </citation>
    <scope>NUCLEOTIDE SEQUENCE [LARGE SCALE GENOMIC DNA]</scope>
    <source>
        <strain evidence="10 11">KCTC 13943</strain>
    </source>
</reference>
<evidence type="ECO:0000256" key="1">
    <source>
        <dbReference type="ARBA" id="ARBA00001462"/>
    </source>
</evidence>
<dbReference type="SUPFAM" id="SSF51445">
    <property type="entry name" value="(Trans)glycosidases"/>
    <property type="match status" value="1"/>
</dbReference>
<evidence type="ECO:0000313" key="10">
    <source>
        <dbReference type="EMBL" id="MCM2531283.1"/>
    </source>
</evidence>
<dbReference type="SMART" id="SM00813">
    <property type="entry name" value="Alpha-L-AF_C"/>
    <property type="match status" value="1"/>
</dbReference>
<feature type="domain" description="Alpha-L-arabinofuranosidase C-terminal" evidence="9">
    <location>
        <begin position="295"/>
        <end position="487"/>
    </location>
</feature>
<protein>
    <recommendedName>
        <fullName evidence="5">non-reducing end alpha-L-arabinofuranosidase</fullName>
        <ecNumber evidence="5">3.2.1.55</ecNumber>
    </recommendedName>
</protein>
<keyword evidence="6" id="KW-0378">Hydrolase</keyword>
<dbReference type="EC" id="3.2.1.55" evidence="5"/>
<comment type="similarity">
    <text evidence="3">Belongs to the glycosyl hydrolase 51 family.</text>
</comment>
<proteinExistence type="inferred from homology"/>
<dbReference type="InterPro" id="IPR017853">
    <property type="entry name" value="GH"/>
</dbReference>
<evidence type="ECO:0000256" key="4">
    <source>
        <dbReference type="ARBA" id="ARBA00011165"/>
    </source>
</evidence>
<dbReference type="Proteomes" id="UP001523262">
    <property type="component" value="Unassembled WGS sequence"/>
</dbReference>
<evidence type="ECO:0000256" key="2">
    <source>
        <dbReference type="ARBA" id="ARBA00004881"/>
    </source>
</evidence>
<keyword evidence="7" id="KW-0119">Carbohydrate metabolism</keyword>
<dbReference type="EMBL" id="JAMQCR010000001">
    <property type="protein sequence ID" value="MCM2531283.1"/>
    <property type="molecule type" value="Genomic_DNA"/>
</dbReference>
<accession>A0ABT0W4M7</accession>
<dbReference type="Pfam" id="PF22848">
    <property type="entry name" value="ASD1_dom"/>
    <property type="match status" value="1"/>
</dbReference>
<evidence type="ECO:0000256" key="6">
    <source>
        <dbReference type="ARBA" id="ARBA00022801"/>
    </source>
</evidence>
<gene>
    <name evidence="10" type="ORF">NDK43_01105</name>
</gene>
<dbReference type="Gene3D" id="2.60.40.1180">
    <property type="entry name" value="Golgi alpha-mannosidase II"/>
    <property type="match status" value="1"/>
</dbReference>
<comment type="subunit">
    <text evidence="4">Homohexamer; trimer of dimers.</text>
</comment>
<evidence type="ECO:0000259" key="9">
    <source>
        <dbReference type="SMART" id="SM00813"/>
    </source>
</evidence>
<dbReference type="PANTHER" id="PTHR43576:SF2">
    <property type="entry name" value="INTRACELLULAR EXO-ALPHA-L-ARABINOFURANOSIDASE 2"/>
    <property type="match status" value="1"/>
</dbReference>
<dbReference type="Pfam" id="PF06964">
    <property type="entry name" value="Alpha-L-AF_C"/>
    <property type="match status" value="1"/>
</dbReference>